<reference evidence="3 4" key="1">
    <citation type="submission" date="2022-09" db="EMBL/GenBank/DDBJ databases">
        <authorList>
            <person name="Kop L."/>
        </authorList>
    </citation>
    <scope>NUCLEOTIDE SEQUENCE [LARGE SCALE GENOMIC DNA]</scope>
    <source>
        <strain evidence="3 4">347</strain>
    </source>
</reference>
<keyword evidence="1" id="KW-0479">Metal-binding</keyword>
<dbReference type="Gene3D" id="3.40.50.1400">
    <property type="match status" value="1"/>
</dbReference>
<keyword evidence="4" id="KW-1185">Reference proteome</keyword>
<gene>
    <name evidence="3" type="ORF">NSPWAT_2116</name>
</gene>
<evidence type="ECO:0000313" key="4">
    <source>
        <dbReference type="Proteomes" id="UP001157733"/>
    </source>
</evidence>
<accession>A0ABM9HFG6</accession>
<evidence type="ECO:0000256" key="2">
    <source>
        <dbReference type="ARBA" id="ARBA00023239"/>
    </source>
</evidence>
<name>A0ABM9HFG6_9BACT</name>
<evidence type="ECO:0000256" key="1">
    <source>
        <dbReference type="ARBA" id="ARBA00022723"/>
    </source>
</evidence>
<dbReference type="RefSeq" id="WP_282011837.1">
    <property type="nucleotide sequence ID" value="NZ_OX336137.1"/>
</dbReference>
<proteinExistence type="predicted"/>
<dbReference type="InterPro" id="IPR002762">
    <property type="entry name" value="CbiX-like"/>
</dbReference>
<dbReference type="EMBL" id="OX336137">
    <property type="protein sequence ID" value="CAI2718972.1"/>
    <property type="molecule type" value="Genomic_DNA"/>
</dbReference>
<dbReference type="CDD" id="cd03416">
    <property type="entry name" value="CbiX_SirB_N"/>
    <property type="match status" value="1"/>
</dbReference>
<dbReference type="SUPFAM" id="SSF53800">
    <property type="entry name" value="Chelatase"/>
    <property type="match status" value="1"/>
</dbReference>
<dbReference type="Pfam" id="PF01903">
    <property type="entry name" value="CbiX"/>
    <property type="match status" value="1"/>
</dbReference>
<protein>
    <submittedName>
        <fullName evidence="3">CbiX domain-containing protein</fullName>
    </submittedName>
</protein>
<sequence>MNDPKRAVVLVGHGGLPRDCPPDWVSRLKRLEGQRKATGQPPTPEELDLDRQIRHWPRTPENDPYHDGLQRLAERLDPLLQPAKLVIAYNEFCAPTVLEAVEKLVEAGYAEITVVPSMFTPGGSHSELEIPELLATLRGQFPELALHYAWPFDLDTLAAFLAGHLERFQPGKPPR</sequence>
<keyword evidence="2" id="KW-0456">Lyase</keyword>
<organism evidence="3 4">
    <name type="scientific">Nitrospina watsonii</name>
    <dbReference type="NCBI Taxonomy" id="1323948"/>
    <lineage>
        <taxon>Bacteria</taxon>
        <taxon>Pseudomonadati</taxon>
        <taxon>Nitrospinota/Tectimicrobiota group</taxon>
        <taxon>Nitrospinota</taxon>
        <taxon>Nitrospinia</taxon>
        <taxon>Nitrospinales</taxon>
        <taxon>Nitrospinaceae</taxon>
        <taxon>Nitrospina</taxon>
    </lineage>
</organism>
<evidence type="ECO:0000313" key="3">
    <source>
        <dbReference type="EMBL" id="CAI2718972.1"/>
    </source>
</evidence>
<dbReference type="Proteomes" id="UP001157733">
    <property type="component" value="Chromosome"/>
</dbReference>